<evidence type="ECO:0000313" key="2">
    <source>
        <dbReference type="Proteomes" id="UP001054837"/>
    </source>
</evidence>
<proteinExistence type="predicted"/>
<comment type="caution">
    <text evidence="1">The sequence shown here is derived from an EMBL/GenBank/DDBJ whole genome shotgun (WGS) entry which is preliminary data.</text>
</comment>
<dbReference type="AlphaFoldDB" id="A0AAV4US79"/>
<protein>
    <recommendedName>
        <fullName evidence="3">Maturase K</fullName>
    </recommendedName>
</protein>
<dbReference type="Proteomes" id="UP001054837">
    <property type="component" value="Unassembled WGS sequence"/>
</dbReference>
<name>A0AAV4US79_9ARAC</name>
<keyword evidence="2" id="KW-1185">Reference proteome</keyword>
<sequence>MCSPRSKFKTSRLSHRSYIHVDDNFFPPKTLHLTSGLQITNSLSQIYFEVAPLHHGWRQIILSAPSLHLLTSFLPHNPLAFDVWRTFLSTHTTPVDRQREVCNHPKTALDKKMFLNCLVPFEISFPHSERRAFIMMSR</sequence>
<reference evidence="1 2" key="1">
    <citation type="submission" date="2021-06" db="EMBL/GenBank/DDBJ databases">
        <title>Caerostris darwini draft genome.</title>
        <authorList>
            <person name="Kono N."/>
            <person name="Arakawa K."/>
        </authorList>
    </citation>
    <scope>NUCLEOTIDE SEQUENCE [LARGE SCALE GENOMIC DNA]</scope>
</reference>
<gene>
    <name evidence="1" type="ORF">CDAR_458031</name>
</gene>
<dbReference type="EMBL" id="BPLQ01011829">
    <property type="protein sequence ID" value="GIY60628.1"/>
    <property type="molecule type" value="Genomic_DNA"/>
</dbReference>
<evidence type="ECO:0000313" key="1">
    <source>
        <dbReference type="EMBL" id="GIY60628.1"/>
    </source>
</evidence>
<organism evidence="1 2">
    <name type="scientific">Caerostris darwini</name>
    <dbReference type="NCBI Taxonomy" id="1538125"/>
    <lineage>
        <taxon>Eukaryota</taxon>
        <taxon>Metazoa</taxon>
        <taxon>Ecdysozoa</taxon>
        <taxon>Arthropoda</taxon>
        <taxon>Chelicerata</taxon>
        <taxon>Arachnida</taxon>
        <taxon>Araneae</taxon>
        <taxon>Araneomorphae</taxon>
        <taxon>Entelegynae</taxon>
        <taxon>Araneoidea</taxon>
        <taxon>Araneidae</taxon>
        <taxon>Caerostris</taxon>
    </lineage>
</organism>
<evidence type="ECO:0008006" key="3">
    <source>
        <dbReference type="Google" id="ProtNLM"/>
    </source>
</evidence>
<accession>A0AAV4US79</accession>